<dbReference type="Gene3D" id="1.20.1730.10">
    <property type="entry name" value="Sodium/glucose cotransporter"/>
    <property type="match status" value="1"/>
</dbReference>
<dbReference type="OrthoDB" id="196131at2759"/>
<reference evidence="13" key="1">
    <citation type="submission" date="2022-03" db="EMBL/GenBank/DDBJ databases">
        <authorList>
            <person name="Sayadi A."/>
        </authorList>
    </citation>
    <scope>NUCLEOTIDE SEQUENCE</scope>
</reference>
<dbReference type="GO" id="GO:0005886">
    <property type="term" value="C:plasma membrane"/>
    <property type="evidence" value="ECO:0007669"/>
    <property type="project" value="UniProtKB-SubCell"/>
</dbReference>
<dbReference type="InterPro" id="IPR051163">
    <property type="entry name" value="Sodium:Solute_Symporter_SSF"/>
</dbReference>
<evidence type="ECO:0000256" key="2">
    <source>
        <dbReference type="ARBA" id="ARBA00006434"/>
    </source>
</evidence>
<evidence type="ECO:0000256" key="4">
    <source>
        <dbReference type="ARBA" id="ARBA00022475"/>
    </source>
</evidence>
<accession>A0A9P0K137</accession>
<comment type="caution">
    <text evidence="13">The sequence shown here is derived from an EMBL/GenBank/DDBJ whole genome shotgun (WGS) entry which is preliminary data.</text>
</comment>
<keyword evidence="8" id="KW-0406">Ion transport</keyword>
<evidence type="ECO:0000256" key="12">
    <source>
        <dbReference type="SAM" id="Phobius"/>
    </source>
</evidence>
<keyword evidence="10" id="KW-0739">Sodium transport</keyword>
<keyword evidence="9 12" id="KW-0472">Membrane</keyword>
<keyword evidence="5 12" id="KW-0812">Transmembrane</keyword>
<dbReference type="InterPro" id="IPR001734">
    <property type="entry name" value="Na/solute_symporter"/>
</dbReference>
<sequence length="189" mass="20885">MLFIEKAFLKMLTCTLQGGLKAVVWTDSWQVIAMFISVIVVVILGTVSIGGPSVIIHLTSKGGRFQFFNFSPSLYERYSVFSVVIGGFTYWTCFNSVNQTMVQRYLSLPTPRQSKMALLLFTIGVSVFVWVCCYTGILVYASYYGCDPSAMGRIKADDQILPLFVMETVGHLRGVPGLFIAGVFGAALR</sequence>
<feature type="transmembrane region" description="Helical" evidence="12">
    <location>
        <begin position="118"/>
        <end position="143"/>
    </location>
</feature>
<keyword evidence="3" id="KW-0813">Transport</keyword>
<dbReference type="GO" id="GO:0015293">
    <property type="term" value="F:symporter activity"/>
    <property type="evidence" value="ECO:0007669"/>
    <property type="project" value="TreeGrafter"/>
</dbReference>
<keyword evidence="7" id="KW-0915">Sodium</keyword>
<feature type="transmembrane region" description="Helical" evidence="12">
    <location>
        <begin position="163"/>
        <end position="188"/>
    </location>
</feature>
<evidence type="ECO:0000256" key="3">
    <source>
        <dbReference type="ARBA" id="ARBA00022448"/>
    </source>
</evidence>
<feature type="transmembrane region" description="Helical" evidence="12">
    <location>
        <begin position="78"/>
        <end position="97"/>
    </location>
</feature>
<feature type="transmembrane region" description="Helical" evidence="12">
    <location>
        <begin position="31"/>
        <end position="58"/>
    </location>
</feature>
<dbReference type="GO" id="GO:0006814">
    <property type="term" value="P:sodium ion transport"/>
    <property type="evidence" value="ECO:0007669"/>
    <property type="project" value="UniProtKB-KW"/>
</dbReference>
<dbReference type="PANTHER" id="PTHR42985">
    <property type="entry name" value="SODIUM-COUPLED MONOCARBOXYLATE TRANSPORTER"/>
    <property type="match status" value="1"/>
</dbReference>
<evidence type="ECO:0000256" key="1">
    <source>
        <dbReference type="ARBA" id="ARBA00004651"/>
    </source>
</evidence>
<evidence type="ECO:0000256" key="10">
    <source>
        <dbReference type="ARBA" id="ARBA00023201"/>
    </source>
</evidence>
<evidence type="ECO:0000256" key="6">
    <source>
        <dbReference type="ARBA" id="ARBA00022989"/>
    </source>
</evidence>
<name>A0A9P0K137_ACAOB</name>
<keyword evidence="6 12" id="KW-1133">Transmembrane helix</keyword>
<dbReference type="Proteomes" id="UP001152888">
    <property type="component" value="Unassembled WGS sequence"/>
</dbReference>
<comment type="similarity">
    <text evidence="2 11">Belongs to the sodium:solute symporter (SSF) (TC 2.A.21) family.</text>
</comment>
<organism evidence="13 14">
    <name type="scientific">Acanthoscelides obtectus</name>
    <name type="common">Bean weevil</name>
    <name type="synonym">Bruchus obtectus</name>
    <dbReference type="NCBI Taxonomy" id="200917"/>
    <lineage>
        <taxon>Eukaryota</taxon>
        <taxon>Metazoa</taxon>
        <taxon>Ecdysozoa</taxon>
        <taxon>Arthropoda</taxon>
        <taxon>Hexapoda</taxon>
        <taxon>Insecta</taxon>
        <taxon>Pterygota</taxon>
        <taxon>Neoptera</taxon>
        <taxon>Endopterygota</taxon>
        <taxon>Coleoptera</taxon>
        <taxon>Polyphaga</taxon>
        <taxon>Cucujiformia</taxon>
        <taxon>Chrysomeloidea</taxon>
        <taxon>Chrysomelidae</taxon>
        <taxon>Bruchinae</taxon>
        <taxon>Bruchini</taxon>
        <taxon>Acanthoscelides</taxon>
    </lineage>
</organism>
<proteinExistence type="inferred from homology"/>
<protein>
    <submittedName>
        <fullName evidence="13">Uncharacterized protein</fullName>
    </submittedName>
</protein>
<comment type="subcellular location">
    <subcellularLocation>
        <location evidence="1">Cell membrane</location>
        <topology evidence="1">Multi-pass membrane protein</topology>
    </subcellularLocation>
</comment>
<dbReference type="InterPro" id="IPR038377">
    <property type="entry name" value="Na/Glc_symporter_sf"/>
</dbReference>
<gene>
    <name evidence="13" type="ORF">ACAOBT_LOCUS5856</name>
</gene>
<keyword evidence="14" id="KW-1185">Reference proteome</keyword>
<evidence type="ECO:0000256" key="7">
    <source>
        <dbReference type="ARBA" id="ARBA00023053"/>
    </source>
</evidence>
<dbReference type="Pfam" id="PF00474">
    <property type="entry name" value="SSF"/>
    <property type="match status" value="1"/>
</dbReference>
<evidence type="ECO:0000313" key="13">
    <source>
        <dbReference type="EMBL" id="CAH1964544.1"/>
    </source>
</evidence>
<dbReference type="AlphaFoldDB" id="A0A9P0K137"/>
<dbReference type="PANTHER" id="PTHR42985:SF41">
    <property type="entry name" value="GH19970P-RELATED"/>
    <property type="match status" value="1"/>
</dbReference>
<evidence type="ECO:0000256" key="11">
    <source>
        <dbReference type="RuleBase" id="RU362091"/>
    </source>
</evidence>
<dbReference type="EMBL" id="CAKOFQ010006716">
    <property type="protein sequence ID" value="CAH1964544.1"/>
    <property type="molecule type" value="Genomic_DNA"/>
</dbReference>
<evidence type="ECO:0000256" key="9">
    <source>
        <dbReference type="ARBA" id="ARBA00023136"/>
    </source>
</evidence>
<evidence type="ECO:0000313" key="14">
    <source>
        <dbReference type="Proteomes" id="UP001152888"/>
    </source>
</evidence>
<evidence type="ECO:0000256" key="5">
    <source>
        <dbReference type="ARBA" id="ARBA00022692"/>
    </source>
</evidence>
<evidence type="ECO:0000256" key="8">
    <source>
        <dbReference type="ARBA" id="ARBA00023065"/>
    </source>
</evidence>
<keyword evidence="4" id="KW-1003">Cell membrane</keyword>
<dbReference type="PROSITE" id="PS50283">
    <property type="entry name" value="NA_SOLUT_SYMP_3"/>
    <property type="match status" value="1"/>
</dbReference>